<evidence type="ECO:0000313" key="5">
    <source>
        <dbReference type="Proteomes" id="UP000245489"/>
    </source>
</evidence>
<evidence type="ECO:0000256" key="2">
    <source>
        <dbReference type="ARBA" id="ARBA00022679"/>
    </source>
</evidence>
<dbReference type="GO" id="GO:0008897">
    <property type="term" value="F:holo-[acyl-carrier-protein] synthase activity"/>
    <property type="evidence" value="ECO:0007669"/>
    <property type="project" value="InterPro"/>
</dbReference>
<dbReference type="Pfam" id="PF01648">
    <property type="entry name" value="ACPS"/>
    <property type="match status" value="1"/>
</dbReference>
<evidence type="ECO:0000313" key="4">
    <source>
        <dbReference type="EMBL" id="PWK23852.1"/>
    </source>
</evidence>
<dbReference type="Gene3D" id="3.90.470.20">
    <property type="entry name" value="4'-phosphopantetheinyl transferase domain"/>
    <property type="match status" value="2"/>
</dbReference>
<reference evidence="4 5" key="1">
    <citation type="submission" date="2018-05" db="EMBL/GenBank/DDBJ databases">
        <title>Genomic Encyclopedia of Archaeal and Bacterial Type Strains, Phase II (KMG-II): from individual species to whole genera.</title>
        <authorList>
            <person name="Goeker M."/>
        </authorList>
    </citation>
    <scope>NUCLEOTIDE SEQUENCE [LARGE SCALE GENOMIC DNA]</scope>
    <source>
        <strain evidence="4 5">DSM 22214</strain>
    </source>
</reference>
<dbReference type="GO" id="GO:0019878">
    <property type="term" value="P:lysine biosynthetic process via aminoadipic acid"/>
    <property type="evidence" value="ECO:0007669"/>
    <property type="project" value="TreeGrafter"/>
</dbReference>
<name>A0A316E2R5_9BACT</name>
<dbReference type="InterPro" id="IPR037143">
    <property type="entry name" value="4-PPantetheinyl_Trfase_dom_sf"/>
</dbReference>
<keyword evidence="5" id="KW-1185">Reference proteome</keyword>
<dbReference type="GO" id="GO:0000287">
    <property type="term" value="F:magnesium ion binding"/>
    <property type="evidence" value="ECO:0007669"/>
    <property type="project" value="InterPro"/>
</dbReference>
<dbReference type="SUPFAM" id="SSF56214">
    <property type="entry name" value="4'-phosphopantetheinyl transferase"/>
    <property type="match status" value="2"/>
</dbReference>
<dbReference type="Proteomes" id="UP000245489">
    <property type="component" value="Unassembled WGS sequence"/>
</dbReference>
<protein>
    <submittedName>
        <fullName evidence="4">4'-phosphopantetheinyl transferase</fullName>
    </submittedName>
</protein>
<dbReference type="OrthoDB" id="9808281at2"/>
<dbReference type="PANTHER" id="PTHR12215">
    <property type="entry name" value="PHOSPHOPANTETHEINE TRANSFERASE"/>
    <property type="match status" value="1"/>
</dbReference>
<dbReference type="PANTHER" id="PTHR12215:SF10">
    <property type="entry name" value="L-AMINOADIPATE-SEMIALDEHYDE DEHYDROGENASE-PHOSPHOPANTETHEINYL TRANSFERASE"/>
    <property type="match status" value="1"/>
</dbReference>
<dbReference type="AlphaFoldDB" id="A0A316E2R5"/>
<dbReference type="RefSeq" id="WP_109743769.1">
    <property type="nucleotide sequence ID" value="NZ_QGGO01000016.1"/>
</dbReference>
<dbReference type="GO" id="GO:0005829">
    <property type="term" value="C:cytosol"/>
    <property type="evidence" value="ECO:0007669"/>
    <property type="project" value="TreeGrafter"/>
</dbReference>
<comment type="caution">
    <text evidence="4">The sequence shown here is derived from an EMBL/GenBank/DDBJ whole genome shotgun (WGS) entry which is preliminary data.</text>
</comment>
<keyword evidence="2 4" id="KW-0808">Transferase</keyword>
<proteinExistence type="inferred from homology"/>
<sequence>MLAIYYTQKSDVMTPLFWEWCRLQLPATIRDRIERKVSREKIQTSLLGYLLLKESFERNGLPQAIDMIKQSPTGRPNIVQDFDFNISHSAQYAVCAFSKKYSIGIDIEKIKPISLEFLQSFFNQDEWAELHQNENTQEQFYRLWTKKEAVVKADGRGLNIPLKEIIIRNNQGFVERAKWFLQEIPLDQNYMMHVATNEPISEYQRVKISFKG</sequence>
<evidence type="ECO:0000256" key="1">
    <source>
        <dbReference type="ARBA" id="ARBA00010990"/>
    </source>
</evidence>
<dbReference type="InterPro" id="IPR008278">
    <property type="entry name" value="4-PPantetheinyl_Trfase_dom"/>
</dbReference>
<organism evidence="4 5">
    <name type="scientific">Arcicella aurantiaca</name>
    <dbReference type="NCBI Taxonomy" id="591202"/>
    <lineage>
        <taxon>Bacteria</taxon>
        <taxon>Pseudomonadati</taxon>
        <taxon>Bacteroidota</taxon>
        <taxon>Cytophagia</taxon>
        <taxon>Cytophagales</taxon>
        <taxon>Flectobacillaceae</taxon>
        <taxon>Arcicella</taxon>
    </lineage>
</organism>
<dbReference type="EMBL" id="QGGO01000016">
    <property type="protein sequence ID" value="PWK23852.1"/>
    <property type="molecule type" value="Genomic_DNA"/>
</dbReference>
<comment type="similarity">
    <text evidence="1">Belongs to the P-Pant transferase superfamily. Gsp/Sfp/HetI/AcpT family.</text>
</comment>
<evidence type="ECO:0000259" key="3">
    <source>
        <dbReference type="Pfam" id="PF01648"/>
    </source>
</evidence>
<feature type="domain" description="4'-phosphopantetheinyl transferase" evidence="3">
    <location>
        <begin position="102"/>
        <end position="186"/>
    </location>
</feature>
<gene>
    <name evidence="4" type="ORF">LV89_03059</name>
</gene>
<dbReference type="InterPro" id="IPR050559">
    <property type="entry name" value="P-Pant_transferase_sf"/>
</dbReference>
<accession>A0A316E2R5</accession>